<sequence>MRSENTQFVGGPLDGRVLPVLVGMLGNPPRVYRVPVPGPDGAPATEYVYHRAPHPDPRRGRTSRWRYEYDPLGRRPDLPKWPWGRG</sequence>
<dbReference type="EMBL" id="BAAATA010000002">
    <property type="protein sequence ID" value="GAA2472267.1"/>
    <property type="molecule type" value="Genomic_DNA"/>
</dbReference>
<evidence type="ECO:0000313" key="2">
    <source>
        <dbReference type="Proteomes" id="UP001501358"/>
    </source>
</evidence>
<comment type="caution">
    <text evidence="1">The sequence shown here is derived from an EMBL/GenBank/DDBJ whole genome shotgun (WGS) entry which is preliminary data.</text>
</comment>
<evidence type="ECO:0008006" key="3">
    <source>
        <dbReference type="Google" id="ProtNLM"/>
    </source>
</evidence>
<evidence type="ECO:0000313" key="1">
    <source>
        <dbReference type="EMBL" id="GAA2472267.1"/>
    </source>
</evidence>
<dbReference type="Proteomes" id="UP001501358">
    <property type="component" value="Unassembled WGS sequence"/>
</dbReference>
<reference evidence="1 2" key="1">
    <citation type="journal article" date="2019" name="Int. J. Syst. Evol. Microbiol.">
        <title>The Global Catalogue of Microorganisms (GCM) 10K type strain sequencing project: providing services to taxonomists for standard genome sequencing and annotation.</title>
        <authorList>
            <consortium name="The Broad Institute Genomics Platform"/>
            <consortium name="The Broad Institute Genome Sequencing Center for Infectious Disease"/>
            <person name="Wu L."/>
            <person name="Ma J."/>
        </authorList>
    </citation>
    <scope>NUCLEOTIDE SEQUENCE [LARGE SCALE GENOMIC DNA]</scope>
    <source>
        <strain evidence="1 2">JCM 6307</strain>
    </source>
</reference>
<organism evidence="1 2">
    <name type="scientific">Streptomyces thermolineatus</name>
    <dbReference type="NCBI Taxonomy" id="44033"/>
    <lineage>
        <taxon>Bacteria</taxon>
        <taxon>Bacillati</taxon>
        <taxon>Actinomycetota</taxon>
        <taxon>Actinomycetes</taxon>
        <taxon>Kitasatosporales</taxon>
        <taxon>Streptomycetaceae</taxon>
        <taxon>Streptomyces</taxon>
    </lineage>
</organism>
<accession>A0ABN3KUX1</accession>
<keyword evidence="2" id="KW-1185">Reference proteome</keyword>
<dbReference type="RefSeq" id="WP_344381423.1">
    <property type="nucleotide sequence ID" value="NZ_BAAATA010000002.1"/>
</dbReference>
<name>A0ABN3KUX1_9ACTN</name>
<gene>
    <name evidence="1" type="ORF">GCM10010406_04940</name>
</gene>
<proteinExistence type="predicted"/>
<protein>
    <recommendedName>
        <fullName evidence="3">YD repeat-containing protein</fullName>
    </recommendedName>
</protein>